<keyword evidence="2" id="KW-0808">Transferase</keyword>
<dbReference type="InterPro" id="IPR018484">
    <property type="entry name" value="FGGY_N"/>
</dbReference>
<dbReference type="InterPro" id="IPR043129">
    <property type="entry name" value="ATPase_NBD"/>
</dbReference>
<evidence type="ECO:0000259" key="4">
    <source>
        <dbReference type="Pfam" id="PF00370"/>
    </source>
</evidence>
<sequence>METYLIGIDVGTGSARAGVFDRSGKLCGSAKHDIDLFRDERRARVEQSSAQIWDAVCHAVRGAVAKAGIDPQSVTGIGVDATCSLVVQGAPAGVGDADHPERDVIVWMDHRALEQAQRINAGGHAVLSYVGGVISPEMETPKLLWLKEHLPEVYFGAAQFFDLTDFLTWKATGSLQRSSCTVTCKWTYLAHEGRWDADYFRRIGLGDLAEEGFARIGQEVVWPGTALNGGLSPEAAQQLQLRPGIAVAAGLIDAHAGGVGTVAARGGAEDAAACMAYVFGTSSCTMTSNAEAVFVPGVWGPYYNAMAPGMWLNEGGQSAAGAAIDHLLTLHPATPQARQLAAAEGMELPQWLAARALASVAQPAQAVWLAGQLNVVPEFLGNRSPLADPQARAVLLGLGMEHDIDSLVALYVAGLCSLGYGLRQIIEAQAACGVRIASISVSGGAGTHPLTRQLLADATGLPVEITACPEPVLLGSAMLAAVAAGTHADLQTAMASMSSVAGRNAPVGEAIGRLHEVRYQAFLKSQQLAREVRDSLAPLLAAQSAPAAASH</sequence>
<evidence type="ECO:0000313" key="6">
    <source>
        <dbReference type="EMBL" id="OWY34544.1"/>
    </source>
</evidence>
<comment type="similarity">
    <text evidence="1">Belongs to the FGGY kinase family.</text>
</comment>
<proteinExistence type="inferred from homology"/>
<evidence type="ECO:0000256" key="2">
    <source>
        <dbReference type="ARBA" id="ARBA00022679"/>
    </source>
</evidence>
<dbReference type="AlphaFoldDB" id="A0A225STR7"/>
<dbReference type="PANTHER" id="PTHR43435">
    <property type="entry name" value="RIBULOKINASE"/>
    <property type="match status" value="1"/>
</dbReference>
<gene>
    <name evidence="6" type="ORF">CEJ45_11925</name>
</gene>
<evidence type="ECO:0000256" key="3">
    <source>
        <dbReference type="ARBA" id="ARBA00022777"/>
    </source>
</evidence>
<keyword evidence="7" id="KW-1185">Reference proteome</keyword>
<dbReference type="Pfam" id="PF00370">
    <property type="entry name" value="FGGY_N"/>
    <property type="match status" value="1"/>
</dbReference>
<dbReference type="Pfam" id="PF02782">
    <property type="entry name" value="FGGY_C"/>
    <property type="match status" value="1"/>
</dbReference>
<organism evidence="6 7">
    <name type="scientific">Herbaspirillum aquaticum</name>
    <dbReference type="NCBI Taxonomy" id="568783"/>
    <lineage>
        <taxon>Bacteria</taxon>
        <taxon>Pseudomonadati</taxon>
        <taxon>Pseudomonadota</taxon>
        <taxon>Betaproteobacteria</taxon>
        <taxon>Burkholderiales</taxon>
        <taxon>Oxalobacteraceae</taxon>
        <taxon>Herbaspirillum</taxon>
    </lineage>
</organism>
<reference evidence="6 7" key="1">
    <citation type="journal article" date="2010" name="Int. J. Syst. Evol. Microbiol.">
        <title>Reclassification of Herbaspirillum putei as a later heterotypic synonym of Herbaspirillum huttiense, with the description of H. huttiense subsp. huttiense subsp. nov. and H. huttiense subsp. putei subsp. nov., comb. nov., and description of Herbaspirillum aquaticum sp. nov.</title>
        <authorList>
            <person name="Dobritsa A.P."/>
            <person name="Reddy M.C."/>
            <person name="Samadpour M."/>
        </authorList>
    </citation>
    <scope>NUCLEOTIDE SEQUENCE [LARGE SCALE GENOMIC DNA]</scope>
    <source>
        <strain evidence="6 7">IEH 4430</strain>
    </source>
</reference>
<accession>A0A225STR7</accession>
<dbReference type="InterPro" id="IPR018485">
    <property type="entry name" value="FGGY_C"/>
</dbReference>
<dbReference type="CDD" id="cd07782">
    <property type="entry name" value="ASKHA_NBD_FGGY_D-RBK"/>
    <property type="match status" value="1"/>
</dbReference>
<dbReference type="NCBIfam" id="TIGR01315">
    <property type="entry name" value="5C_CHO_kinase"/>
    <property type="match status" value="1"/>
</dbReference>
<evidence type="ECO:0000313" key="7">
    <source>
        <dbReference type="Proteomes" id="UP000214747"/>
    </source>
</evidence>
<dbReference type="Gene3D" id="3.30.420.40">
    <property type="match status" value="1"/>
</dbReference>
<dbReference type="PIRSF" id="PIRSF000538">
    <property type="entry name" value="GlpK"/>
    <property type="match status" value="1"/>
</dbReference>
<keyword evidence="3 6" id="KW-0418">Kinase</keyword>
<comment type="caution">
    <text evidence="6">The sequence shown here is derived from an EMBL/GenBank/DDBJ whole genome shotgun (WGS) entry which is preliminary data.</text>
</comment>
<dbReference type="Proteomes" id="UP000214747">
    <property type="component" value="Unassembled WGS sequence"/>
</dbReference>
<dbReference type="Gene3D" id="1.20.58.2240">
    <property type="match status" value="1"/>
</dbReference>
<dbReference type="GO" id="GO:0005737">
    <property type="term" value="C:cytoplasm"/>
    <property type="evidence" value="ECO:0007669"/>
    <property type="project" value="TreeGrafter"/>
</dbReference>
<dbReference type="GO" id="GO:0019150">
    <property type="term" value="F:D-ribulokinase activity"/>
    <property type="evidence" value="ECO:0007669"/>
    <property type="project" value="TreeGrafter"/>
</dbReference>
<dbReference type="GO" id="GO:0019321">
    <property type="term" value="P:pentose metabolic process"/>
    <property type="evidence" value="ECO:0007669"/>
    <property type="project" value="TreeGrafter"/>
</dbReference>
<dbReference type="InterPro" id="IPR006003">
    <property type="entry name" value="FGGY_RbtK-like"/>
</dbReference>
<dbReference type="RefSeq" id="WP_088755322.1">
    <property type="nucleotide sequence ID" value="NZ_NJGV01000009.1"/>
</dbReference>
<evidence type="ECO:0000256" key="1">
    <source>
        <dbReference type="ARBA" id="ARBA00009156"/>
    </source>
</evidence>
<dbReference type="EMBL" id="NJGV01000009">
    <property type="protein sequence ID" value="OWY34544.1"/>
    <property type="molecule type" value="Genomic_DNA"/>
</dbReference>
<dbReference type="InterPro" id="IPR000577">
    <property type="entry name" value="Carb_kinase_FGGY"/>
</dbReference>
<name>A0A225STR7_9BURK</name>
<feature type="domain" description="Carbohydrate kinase FGGY N-terminal" evidence="4">
    <location>
        <begin position="4"/>
        <end position="260"/>
    </location>
</feature>
<dbReference type="SUPFAM" id="SSF53067">
    <property type="entry name" value="Actin-like ATPase domain"/>
    <property type="match status" value="2"/>
</dbReference>
<protein>
    <submittedName>
        <fullName evidence="6">Ribulokinase</fullName>
    </submittedName>
</protein>
<feature type="domain" description="Carbohydrate kinase FGGY C-terminal" evidence="5">
    <location>
        <begin position="275"/>
        <end position="484"/>
    </location>
</feature>
<evidence type="ECO:0000259" key="5">
    <source>
        <dbReference type="Pfam" id="PF02782"/>
    </source>
</evidence>
<dbReference type="PANTHER" id="PTHR43435:SF4">
    <property type="entry name" value="FGGY CARBOHYDRATE KINASE DOMAIN-CONTAINING PROTEIN"/>
    <property type="match status" value="1"/>
</dbReference>